<dbReference type="OrthoDB" id="45582at2759"/>
<feature type="compositionally biased region" description="Basic and acidic residues" evidence="2">
    <location>
        <begin position="137"/>
        <end position="148"/>
    </location>
</feature>
<dbReference type="Pfam" id="PF00505">
    <property type="entry name" value="HMG_box"/>
    <property type="match status" value="1"/>
</dbReference>
<organism evidence="4 5">
    <name type="scientific">Thalassiosira oceanica</name>
    <name type="common">Marine diatom</name>
    <dbReference type="NCBI Taxonomy" id="159749"/>
    <lineage>
        <taxon>Eukaryota</taxon>
        <taxon>Sar</taxon>
        <taxon>Stramenopiles</taxon>
        <taxon>Ochrophyta</taxon>
        <taxon>Bacillariophyta</taxon>
        <taxon>Coscinodiscophyceae</taxon>
        <taxon>Thalassiosirophycidae</taxon>
        <taxon>Thalassiosirales</taxon>
        <taxon>Thalassiosiraceae</taxon>
        <taxon>Thalassiosira</taxon>
    </lineage>
</organism>
<dbReference type="eggNOG" id="ENOG502SP1V">
    <property type="taxonomic scope" value="Eukaryota"/>
</dbReference>
<accession>K0TRD4</accession>
<evidence type="ECO:0000259" key="3">
    <source>
        <dbReference type="PROSITE" id="PS50118"/>
    </source>
</evidence>
<dbReference type="SUPFAM" id="SSF47095">
    <property type="entry name" value="HMG-box"/>
    <property type="match status" value="1"/>
</dbReference>
<proteinExistence type="predicted"/>
<protein>
    <recommendedName>
        <fullName evidence="3">HMG box domain-containing protein</fullName>
    </recommendedName>
</protein>
<comment type="caution">
    <text evidence="4">The sequence shown here is derived from an EMBL/GenBank/DDBJ whole genome shotgun (WGS) entry which is preliminary data.</text>
</comment>
<evidence type="ECO:0000256" key="2">
    <source>
        <dbReference type="SAM" id="MobiDB-lite"/>
    </source>
</evidence>
<dbReference type="AlphaFoldDB" id="K0TRD4"/>
<reference evidence="4 5" key="1">
    <citation type="journal article" date="2012" name="Genome Biol.">
        <title>Genome and low-iron response of an oceanic diatom adapted to chronic iron limitation.</title>
        <authorList>
            <person name="Lommer M."/>
            <person name="Specht M."/>
            <person name="Roy A.S."/>
            <person name="Kraemer L."/>
            <person name="Andreson R."/>
            <person name="Gutowska M.A."/>
            <person name="Wolf J."/>
            <person name="Bergner S.V."/>
            <person name="Schilhabel M.B."/>
            <person name="Klostermeier U.C."/>
            <person name="Beiko R.G."/>
            <person name="Rosenstiel P."/>
            <person name="Hippler M."/>
            <person name="Laroche J."/>
        </authorList>
    </citation>
    <scope>NUCLEOTIDE SEQUENCE [LARGE SCALE GENOMIC DNA]</scope>
    <source>
        <strain evidence="4 5">CCMP1005</strain>
    </source>
</reference>
<evidence type="ECO:0000313" key="5">
    <source>
        <dbReference type="Proteomes" id="UP000266841"/>
    </source>
</evidence>
<evidence type="ECO:0000313" key="4">
    <source>
        <dbReference type="EMBL" id="EJK77602.1"/>
    </source>
</evidence>
<keyword evidence="1" id="KW-0238">DNA-binding</keyword>
<feature type="region of interest" description="Disordered" evidence="2">
    <location>
        <begin position="133"/>
        <end position="158"/>
    </location>
</feature>
<dbReference type="Proteomes" id="UP000266841">
    <property type="component" value="Unassembled WGS sequence"/>
</dbReference>
<dbReference type="GO" id="GO:0005634">
    <property type="term" value="C:nucleus"/>
    <property type="evidence" value="ECO:0007669"/>
    <property type="project" value="UniProtKB-UniRule"/>
</dbReference>
<keyword evidence="1" id="KW-0539">Nucleus</keyword>
<sequence length="339" mass="38754">MSSSLPPRLSEDEVLALLRHADLESSYAMSELEHAQPIVRSMGLSTDASILSQSYGGGTGNGAPPTHGVVDVRKEAVMAARSRTEFPMRGSLSAFPFVLSTTKGYSNTDHIIKTNPDGTVDKLEEYKRRLRRRARQQHVEERGSDRWDQPAMPGKRRRRIKRDIDAPLAPPEPPISSYVIFVSQMTTKLRNDNPDRHYNQAVASKRIAALWNKLSEGDKRHYDDLLRDSRAEYESRILEYRATGKWSPYTQCGRLAKNLDEARRREARAAAANGKLDCLGPWVRLDPDKKNELERELDTYKTVVFPLRPQWSVEDHERRAKESYLKRRKKIKETKLVGS</sequence>
<keyword evidence="5" id="KW-1185">Reference proteome</keyword>
<dbReference type="GO" id="GO:0003677">
    <property type="term" value="F:DNA binding"/>
    <property type="evidence" value="ECO:0007669"/>
    <property type="project" value="UniProtKB-UniRule"/>
</dbReference>
<feature type="domain" description="HMG box" evidence="3">
    <location>
        <begin position="171"/>
        <end position="241"/>
    </location>
</feature>
<dbReference type="SMART" id="SM00398">
    <property type="entry name" value="HMG"/>
    <property type="match status" value="1"/>
</dbReference>
<evidence type="ECO:0000256" key="1">
    <source>
        <dbReference type="PROSITE-ProRule" id="PRU00267"/>
    </source>
</evidence>
<gene>
    <name evidence="4" type="ORF">THAOC_00557</name>
</gene>
<feature type="DNA-binding region" description="HMG box" evidence="1">
    <location>
        <begin position="171"/>
        <end position="241"/>
    </location>
</feature>
<dbReference type="InterPro" id="IPR009071">
    <property type="entry name" value="HMG_box_dom"/>
</dbReference>
<dbReference type="OMA" id="HYNQLAR"/>
<dbReference type="PROSITE" id="PS50118">
    <property type="entry name" value="HMG_BOX_2"/>
    <property type="match status" value="1"/>
</dbReference>
<name>K0TRD4_THAOC</name>
<dbReference type="Gene3D" id="1.10.30.10">
    <property type="entry name" value="High mobility group box domain"/>
    <property type="match status" value="1"/>
</dbReference>
<dbReference type="EMBL" id="AGNL01000655">
    <property type="protein sequence ID" value="EJK77602.1"/>
    <property type="molecule type" value="Genomic_DNA"/>
</dbReference>
<dbReference type="InterPro" id="IPR036910">
    <property type="entry name" value="HMG_box_dom_sf"/>
</dbReference>
<dbReference type="CDD" id="cd00084">
    <property type="entry name" value="HMG-box_SF"/>
    <property type="match status" value="1"/>
</dbReference>